<evidence type="ECO:0000313" key="1">
    <source>
        <dbReference type="EMBL" id="GGA37363.1"/>
    </source>
</evidence>
<accession>A0ABQ1G5P4</accession>
<proteinExistence type="predicted"/>
<evidence type="ECO:0000313" key="2">
    <source>
        <dbReference type="Proteomes" id="UP000609323"/>
    </source>
</evidence>
<name>A0ABQ1G5P4_9BACL</name>
<keyword evidence="2" id="KW-1185">Reference proteome</keyword>
<dbReference type="Proteomes" id="UP000609323">
    <property type="component" value="Unassembled WGS sequence"/>
</dbReference>
<comment type="caution">
    <text evidence="1">The sequence shown here is derived from an EMBL/GenBank/DDBJ whole genome shotgun (WGS) entry which is preliminary data.</text>
</comment>
<evidence type="ECO:0008006" key="3">
    <source>
        <dbReference type="Google" id="ProtNLM"/>
    </source>
</evidence>
<organism evidence="1 2">
    <name type="scientific">Paenibacillus physcomitrellae</name>
    <dbReference type="NCBI Taxonomy" id="1619311"/>
    <lineage>
        <taxon>Bacteria</taxon>
        <taxon>Bacillati</taxon>
        <taxon>Bacillota</taxon>
        <taxon>Bacilli</taxon>
        <taxon>Bacillales</taxon>
        <taxon>Paenibacillaceae</taxon>
        <taxon>Paenibacillus</taxon>
    </lineage>
</organism>
<protein>
    <recommendedName>
        <fullName evidence="3">Pilus assembly protein</fullName>
    </recommendedName>
</protein>
<reference evidence="2" key="1">
    <citation type="journal article" date="2019" name="Int. J. Syst. Evol. Microbiol.">
        <title>The Global Catalogue of Microorganisms (GCM) 10K type strain sequencing project: providing services to taxonomists for standard genome sequencing and annotation.</title>
        <authorList>
            <consortium name="The Broad Institute Genomics Platform"/>
            <consortium name="The Broad Institute Genome Sequencing Center for Infectious Disease"/>
            <person name="Wu L."/>
            <person name="Ma J."/>
        </authorList>
    </citation>
    <scope>NUCLEOTIDE SEQUENCE [LARGE SCALE GENOMIC DNA]</scope>
    <source>
        <strain evidence="2">CGMCC 1.15044</strain>
    </source>
</reference>
<sequence>MLEAALVLPLFILFVFFFSYMVQMTLTSTRMHTAVVNSVKQVSSSVYPVYLAVQAKQKANGAGNETGHTGQTDQAYQAGKTSQIGGGETAGGLPKLSITDFAETFAAKLPAPLSGWLTDAVEQGKEPIEELKTQAAESLLDPIMKPILKSFLEEAGLNPDRAHVSRVDVPDLRTGKTPYFGIEISYELPIRVPFTGKKLFLQSKAYERLWIGDTNELVQDGDGGQGEAADKPVVLDKPNPAFAGSKATIKARISPGGTANLTIYYKSGKSTAKYLGTATADEHGILTWTWLVGGNTTPGTWEFVIETPEGGVSESLFTVESPGKRNN</sequence>
<dbReference type="EMBL" id="BMHF01000007">
    <property type="protein sequence ID" value="GGA37363.1"/>
    <property type="molecule type" value="Genomic_DNA"/>
</dbReference>
<gene>
    <name evidence="1" type="ORF">GCM10010917_23170</name>
</gene>